<evidence type="ECO:0000259" key="15">
    <source>
        <dbReference type="Pfam" id="PF01326"/>
    </source>
</evidence>
<dbReference type="InParanoid" id="A0A0G4ER95"/>
<evidence type="ECO:0000256" key="9">
    <source>
        <dbReference type="ARBA" id="ARBA00022842"/>
    </source>
</evidence>
<dbReference type="GO" id="GO:0050242">
    <property type="term" value="F:pyruvate, phosphate dikinase activity"/>
    <property type="evidence" value="ECO:0007669"/>
    <property type="project" value="UniProtKB-UniRule"/>
</dbReference>
<dbReference type="Gene3D" id="1.10.189.10">
    <property type="entry name" value="Pyruvate Phosphate Dikinase, domain 2"/>
    <property type="match status" value="1"/>
</dbReference>
<feature type="domain" description="Pyruvate phosphate dikinase AMP/ATP-binding" evidence="15">
    <location>
        <begin position="72"/>
        <end position="306"/>
    </location>
</feature>
<dbReference type="STRING" id="1169540.A0A0G4ER95"/>
<feature type="binding site" evidence="12">
    <location>
        <position position="812"/>
    </location>
    <ligand>
        <name>substrate</name>
    </ligand>
</feature>
<dbReference type="NCBIfam" id="NF004531">
    <property type="entry name" value="PRK05878.1"/>
    <property type="match status" value="1"/>
</dbReference>
<dbReference type="VEuPathDB" id="CryptoDB:Vbra_12798"/>
<name>A0A0G4ER95_VITBC</name>
<organism evidence="17 18">
    <name type="scientific">Vitrella brassicaformis (strain CCMP3155)</name>
    <dbReference type="NCBI Taxonomy" id="1169540"/>
    <lineage>
        <taxon>Eukaryota</taxon>
        <taxon>Sar</taxon>
        <taxon>Alveolata</taxon>
        <taxon>Colpodellida</taxon>
        <taxon>Vitrellaceae</taxon>
        <taxon>Vitrella</taxon>
    </lineage>
</organism>
<dbReference type="GO" id="GO:0046872">
    <property type="term" value="F:metal ion binding"/>
    <property type="evidence" value="ECO:0007669"/>
    <property type="project" value="UniProtKB-UniRule"/>
</dbReference>
<dbReference type="PhylomeDB" id="A0A0G4ER95"/>
<comment type="similarity">
    <text evidence="2 10">Belongs to the PEP-utilizing enzyme family.</text>
</comment>
<accession>A0A0G4ER95</accession>
<dbReference type="InterPro" id="IPR018274">
    <property type="entry name" value="PEP_util_AS"/>
</dbReference>
<dbReference type="Pfam" id="PF01326">
    <property type="entry name" value="PPDK_N"/>
    <property type="match status" value="2"/>
</dbReference>
<evidence type="ECO:0000256" key="11">
    <source>
        <dbReference type="PIRSR" id="PIRSR000853-1"/>
    </source>
</evidence>
<feature type="binding site" evidence="13">
    <location>
        <position position="791"/>
    </location>
    <ligand>
        <name>Mg(2+)</name>
        <dbReference type="ChEBI" id="CHEBI:18420"/>
    </ligand>
</feature>
<keyword evidence="5 13" id="KW-0479">Metal-binding</keyword>
<protein>
    <recommendedName>
        <fullName evidence="3 10">Pyruvate, phosphate dikinase</fullName>
        <ecNumber evidence="3 10">2.7.9.1</ecNumber>
    </recommendedName>
</protein>
<keyword evidence="18" id="KW-1185">Reference proteome</keyword>
<evidence type="ECO:0000259" key="16">
    <source>
        <dbReference type="Pfam" id="PF02896"/>
    </source>
</evidence>
<dbReference type="Gene3D" id="3.30.1490.20">
    <property type="entry name" value="ATP-grasp fold, A domain"/>
    <property type="match status" value="1"/>
</dbReference>
<sequence length="933" mass="102856">MPLPASTHAKGGENPVWVYSFGPGCPTPPLDRNLLGGKGKGEAEMTAMGLPVPPGFIVTTEACVHYKYNRLSFPKGLVEQVEACLVTLEKQMGCNFGDVENPLLISVRSGARVSMPGMMETVLDVGLNDKSVLGLAKKLSNERAAYDSYRRFIAMYSNVVSGVNSAAYEDALKACRKREGVQFDIGLSTNALKELCQEFKHIHNQQTGQEFPQEPRDQLFRAIKGVFHSWDCDKARAYRRFHGFPDDWGTAVVVMAMVFGNRGDDSGTGVGFTRDPATGEHHFYGEYLVNAQGEDVVAGIRTPHPINKMQALITGSNLPSLEETMPEIYQQLEEVGRILEQHYHDMQDVEFTIDNGKLYMLQTRTGKRTGFAAVKIAFDMLREGLIDEREAVKHVDAHQVTQLLTPIFDMRDKVMASGKLATRGLNAGPGAASGAAVFSSEKAVEYQKQGKPCVLMREETSPEDFAGMVAARGILTARGGATSHAAVVARGLGRPCVCGCGDLVFDHAKHEVRIGSNGMVLKEGEPVSIDGTTGQVFFCSLQTKPSEIIQVLIDKTKRPEESELFQQFKTIMDIADKYRRLEVRANADTPQDAAIARSLGAQGIGLVRTEHMFMDKKRLMDVRAMFFSDSEDDRKAAANRLMPYQKEDFLGIFRAMHGLTVTIRLLDPPRHEFLPHTEDEQKALAAHMGTTLERVKQIGESITEANPMLGHRGCRLGIALPYVTEMQTRAIIEAAVEVSKEGSEVLPEIMVPLVATKKELEHQKGLIDKTAQDVFKKMGKEVPYKVGTMIELPRAALQAGQIAEFADFFSFGTNDLTQCTYGISRDDAGQFLPLYVEGVFFESTHSNMQVFDFEPFQTLDQDGVGELMKIARERGRRTNPHLHLGICGEHGGEGRSVKFCHEIGLDYCSCSPFRVPVARLAAAQAAVEGQSKK</sequence>
<dbReference type="SUPFAM" id="SSF52009">
    <property type="entry name" value="Phosphohistidine domain"/>
    <property type="match status" value="1"/>
</dbReference>
<feature type="binding site" evidence="13">
    <location>
        <position position="815"/>
    </location>
    <ligand>
        <name>Mg(2+)</name>
        <dbReference type="ChEBI" id="CHEBI:18420"/>
    </ligand>
</feature>
<dbReference type="InterPro" id="IPR010121">
    <property type="entry name" value="Pyruvate_phosphate_dikinase"/>
</dbReference>
<evidence type="ECO:0000256" key="13">
    <source>
        <dbReference type="PIRSR" id="PIRSR000853-3"/>
    </source>
</evidence>
<feature type="binding site" evidence="12">
    <location>
        <position position="813"/>
    </location>
    <ligand>
        <name>substrate</name>
    </ligand>
</feature>
<evidence type="ECO:0000256" key="12">
    <source>
        <dbReference type="PIRSR" id="PIRSR000853-2"/>
    </source>
</evidence>
<evidence type="ECO:0000256" key="6">
    <source>
        <dbReference type="ARBA" id="ARBA00022741"/>
    </source>
</evidence>
<feature type="domain" description="Pyruvate phosphate dikinase AMP/ATP-binding" evidence="15">
    <location>
        <begin position="329"/>
        <end position="383"/>
    </location>
</feature>
<dbReference type="SUPFAM" id="SSF51621">
    <property type="entry name" value="Phosphoenolpyruvate/pyruvate domain"/>
    <property type="match status" value="1"/>
</dbReference>
<feature type="active site" description="Tele-phosphohistidine intermediate" evidence="11">
    <location>
        <position position="484"/>
    </location>
</feature>
<dbReference type="NCBIfam" id="TIGR01828">
    <property type="entry name" value="pyru_phos_dikin"/>
    <property type="match status" value="1"/>
</dbReference>
<reference evidence="17 18" key="1">
    <citation type="submission" date="2014-11" db="EMBL/GenBank/DDBJ databases">
        <authorList>
            <person name="Zhu J."/>
            <person name="Qi W."/>
            <person name="Song R."/>
        </authorList>
    </citation>
    <scope>NUCLEOTIDE SEQUENCE [LARGE SCALE GENOMIC DNA]</scope>
</reference>
<feature type="binding site" evidence="12">
    <location>
        <position position="664"/>
    </location>
    <ligand>
        <name>substrate</name>
    </ligand>
</feature>
<dbReference type="InterPro" id="IPR013815">
    <property type="entry name" value="ATP_grasp_subdomain_1"/>
</dbReference>
<keyword evidence="4" id="KW-0808">Transferase</keyword>
<feature type="domain" description="PEP-utilising enzyme C-terminal" evidence="16">
    <location>
        <begin position="565"/>
        <end position="926"/>
    </location>
</feature>
<evidence type="ECO:0000256" key="1">
    <source>
        <dbReference type="ARBA" id="ARBA00001946"/>
    </source>
</evidence>
<dbReference type="PANTHER" id="PTHR22931">
    <property type="entry name" value="PHOSPHOENOLPYRUVATE DIKINASE-RELATED"/>
    <property type="match status" value="1"/>
</dbReference>
<dbReference type="InterPro" id="IPR002192">
    <property type="entry name" value="PPDK_AMP/ATP-bd"/>
</dbReference>
<feature type="binding site" evidence="12">
    <location>
        <position position="814"/>
    </location>
    <ligand>
        <name>substrate</name>
    </ligand>
</feature>
<evidence type="ECO:0000313" key="17">
    <source>
        <dbReference type="EMBL" id="CEM00529.1"/>
    </source>
</evidence>
<comment type="catalytic activity">
    <reaction evidence="10">
        <text>pyruvate + phosphate + ATP = phosphoenolpyruvate + AMP + diphosphate + H(+)</text>
        <dbReference type="Rhea" id="RHEA:10756"/>
        <dbReference type="ChEBI" id="CHEBI:15361"/>
        <dbReference type="ChEBI" id="CHEBI:15378"/>
        <dbReference type="ChEBI" id="CHEBI:30616"/>
        <dbReference type="ChEBI" id="CHEBI:33019"/>
        <dbReference type="ChEBI" id="CHEBI:43474"/>
        <dbReference type="ChEBI" id="CHEBI:58702"/>
        <dbReference type="ChEBI" id="CHEBI:456215"/>
        <dbReference type="EC" id="2.7.9.1"/>
    </reaction>
</comment>
<dbReference type="Gene3D" id="3.30.470.20">
    <property type="entry name" value="ATP-grasp fold, B domain"/>
    <property type="match status" value="1"/>
</dbReference>
<dbReference type="Proteomes" id="UP000041254">
    <property type="component" value="Unassembled WGS sequence"/>
</dbReference>
<dbReference type="OrthoDB" id="275161at2759"/>
<dbReference type="InterPro" id="IPR008279">
    <property type="entry name" value="PEP-util_enz_mobile_dom"/>
</dbReference>
<evidence type="ECO:0000256" key="5">
    <source>
        <dbReference type="ARBA" id="ARBA00022723"/>
    </source>
</evidence>
<feature type="binding site" evidence="12">
    <location>
        <position position="608"/>
    </location>
    <ligand>
        <name>substrate</name>
    </ligand>
</feature>
<dbReference type="InterPro" id="IPR000121">
    <property type="entry name" value="PEP_util_C"/>
</dbReference>
<dbReference type="PROSITE" id="PS00370">
    <property type="entry name" value="PEP_ENZYMES_PHOS_SITE"/>
    <property type="match status" value="1"/>
</dbReference>
<dbReference type="Gene3D" id="3.20.20.60">
    <property type="entry name" value="Phosphoenolpyruvate-binding domains"/>
    <property type="match status" value="1"/>
</dbReference>
<gene>
    <name evidence="17" type="ORF">Vbra_12798</name>
</gene>
<keyword evidence="8" id="KW-0067">ATP-binding</keyword>
<evidence type="ECO:0000256" key="2">
    <source>
        <dbReference type="ARBA" id="ARBA00007837"/>
    </source>
</evidence>
<proteinExistence type="inferred from homology"/>
<dbReference type="Pfam" id="PF02896">
    <property type="entry name" value="PEP-utilizers_C"/>
    <property type="match status" value="1"/>
</dbReference>
<dbReference type="InterPro" id="IPR015813">
    <property type="entry name" value="Pyrv/PenolPyrv_kinase-like_dom"/>
</dbReference>
<dbReference type="GO" id="GO:0016301">
    <property type="term" value="F:kinase activity"/>
    <property type="evidence" value="ECO:0007669"/>
    <property type="project" value="UniProtKB-UniRule"/>
</dbReference>
<dbReference type="AlphaFoldDB" id="A0A0G4ER95"/>
<keyword evidence="9 13" id="KW-0460">Magnesium</keyword>
<dbReference type="SUPFAM" id="SSF56059">
    <property type="entry name" value="Glutathione synthetase ATP-binding domain-like"/>
    <property type="match status" value="1"/>
</dbReference>
<evidence type="ECO:0000256" key="10">
    <source>
        <dbReference type="PIRNR" id="PIRNR000853"/>
    </source>
</evidence>
<dbReference type="EC" id="2.7.9.1" evidence="3 10"/>
<evidence type="ECO:0000256" key="7">
    <source>
        <dbReference type="ARBA" id="ARBA00022777"/>
    </source>
</evidence>
<dbReference type="Gene3D" id="3.50.30.10">
    <property type="entry name" value="Phosphohistidine domain"/>
    <property type="match status" value="1"/>
</dbReference>
<dbReference type="PIRSF" id="PIRSF000853">
    <property type="entry name" value="PPDK"/>
    <property type="match status" value="1"/>
</dbReference>
<feature type="binding site" evidence="12">
    <location>
        <position position="791"/>
    </location>
    <ligand>
        <name>substrate</name>
    </ligand>
</feature>
<dbReference type="Pfam" id="PF00391">
    <property type="entry name" value="PEP-utilizers"/>
    <property type="match status" value="1"/>
</dbReference>
<dbReference type="InterPro" id="IPR040442">
    <property type="entry name" value="Pyrv_kinase-like_dom_sf"/>
</dbReference>
<dbReference type="Gene3D" id="1.20.80.30">
    <property type="match status" value="1"/>
</dbReference>
<feature type="domain" description="PEP-utilising enzyme mobile" evidence="14">
    <location>
        <begin position="451"/>
        <end position="534"/>
    </location>
</feature>
<evidence type="ECO:0000256" key="3">
    <source>
        <dbReference type="ARBA" id="ARBA00011994"/>
    </source>
</evidence>
<dbReference type="OMA" id="NEWFAYD"/>
<evidence type="ECO:0000256" key="4">
    <source>
        <dbReference type="ARBA" id="ARBA00022679"/>
    </source>
</evidence>
<dbReference type="GO" id="GO:0005524">
    <property type="term" value="F:ATP binding"/>
    <property type="evidence" value="ECO:0007669"/>
    <property type="project" value="UniProtKB-UniRule"/>
</dbReference>
<evidence type="ECO:0000256" key="8">
    <source>
        <dbReference type="ARBA" id="ARBA00022840"/>
    </source>
</evidence>
<feature type="binding site" evidence="12">
    <location>
        <position position="815"/>
    </location>
    <ligand>
        <name>substrate</name>
    </ligand>
</feature>
<evidence type="ECO:0000313" key="18">
    <source>
        <dbReference type="Proteomes" id="UP000041254"/>
    </source>
</evidence>
<keyword evidence="7" id="KW-0418">Kinase</keyword>
<dbReference type="InterPro" id="IPR036637">
    <property type="entry name" value="Phosphohistidine_dom_sf"/>
</dbReference>
<comment type="cofactor">
    <cofactor evidence="1 10 13">
        <name>Mg(2+)</name>
        <dbReference type="ChEBI" id="CHEBI:18420"/>
    </cofactor>
</comment>
<dbReference type="EMBL" id="CDMY01000295">
    <property type="protein sequence ID" value="CEM00529.1"/>
    <property type="molecule type" value="Genomic_DNA"/>
</dbReference>
<feature type="active site" description="Proton donor" evidence="11">
    <location>
        <position position="887"/>
    </location>
</feature>
<keyword evidence="6" id="KW-0547">Nucleotide-binding</keyword>
<dbReference type="PANTHER" id="PTHR22931:SF9">
    <property type="entry name" value="PYRUVATE, PHOSPHATE DIKINASE 1, CHLOROPLASTIC"/>
    <property type="match status" value="1"/>
</dbReference>
<evidence type="ECO:0000259" key="14">
    <source>
        <dbReference type="Pfam" id="PF00391"/>
    </source>
</evidence>